<name>A0A1G2C562_9BACT</name>
<dbReference type="Proteomes" id="UP000176648">
    <property type="component" value="Unassembled WGS sequence"/>
</dbReference>
<proteinExistence type="predicted"/>
<keyword evidence="1" id="KW-0472">Membrane</keyword>
<dbReference type="AlphaFoldDB" id="A0A1G2C562"/>
<dbReference type="EMBL" id="MHKU01000028">
    <property type="protein sequence ID" value="OGY96554.1"/>
    <property type="molecule type" value="Genomic_DNA"/>
</dbReference>
<accession>A0A1G2C562</accession>
<feature type="transmembrane region" description="Helical" evidence="1">
    <location>
        <begin position="94"/>
        <end position="114"/>
    </location>
</feature>
<comment type="caution">
    <text evidence="2">The sequence shown here is derived from an EMBL/GenBank/DDBJ whole genome shotgun (WGS) entry which is preliminary data.</text>
</comment>
<feature type="transmembrane region" description="Helical" evidence="1">
    <location>
        <begin position="62"/>
        <end position="82"/>
    </location>
</feature>
<feature type="transmembrane region" description="Helical" evidence="1">
    <location>
        <begin position="29"/>
        <end position="50"/>
    </location>
</feature>
<evidence type="ECO:0000256" key="1">
    <source>
        <dbReference type="SAM" id="Phobius"/>
    </source>
</evidence>
<keyword evidence="1" id="KW-0812">Transmembrane</keyword>
<keyword evidence="1" id="KW-1133">Transmembrane helix</keyword>
<organism evidence="2 3">
    <name type="scientific">Candidatus Liptonbacteria bacterium GWB1_49_6</name>
    <dbReference type="NCBI Taxonomy" id="1798644"/>
    <lineage>
        <taxon>Bacteria</taxon>
        <taxon>Candidatus Liptoniibacteriota</taxon>
    </lineage>
</organism>
<evidence type="ECO:0000313" key="2">
    <source>
        <dbReference type="EMBL" id="OGY96554.1"/>
    </source>
</evidence>
<evidence type="ECO:0000313" key="3">
    <source>
        <dbReference type="Proteomes" id="UP000176648"/>
    </source>
</evidence>
<reference evidence="2 3" key="1">
    <citation type="journal article" date="2016" name="Nat. Commun.">
        <title>Thousands of microbial genomes shed light on interconnected biogeochemical processes in an aquifer system.</title>
        <authorList>
            <person name="Anantharaman K."/>
            <person name="Brown C.T."/>
            <person name="Hug L.A."/>
            <person name="Sharon I."/>
            <person name="Castelle C.J."/>
            <person name="Probst A.J."/>
            <person name="Thomas B.C."/>
            <person name="Singh A."/>
            <person name="Wilkins M.J."/>
            <person name="Karaoz U."/>
            <person name="Brodie E.L."/>
            <person name="Williams K.H."/>
            <person name="Hubbard S.S."/>
            <person name="Banfield J.F."/>
        </authorList>
    </citation>
    <scope>NUCLEOTIDE SEQUENCE [LARGE SCALE GENOMIC DNA]</scope>
</reference>
<gene>
    <name evidence="2" type="ORF">A2122_02495</name>
</gene>
<sequence length="123" mass="13619">MKIFSWALIVVGFLVVVGAVNDPAGEKPLDQIVFWVMVGLITIVTGWLTGSSWERRNYESPSYYVALGILLGAITAWVWYVGEWADNAITTNHIFTLAAVMVLYGIGLLAAMAIRDRVKLERS</sequence>
<protein>
    <submittedName>
        <fullName evidence="2">Uncharacterized protein</fullName>
    </submittedName>
</protein>